<feature type="transmembrane region" description="Helical" evidence="1">
    <location>
        <begin position="78"/>
        <end position="97"/>
    </location>
</feature>
<feature type="domain" description="Membrane protein 6-pyruvoyl-tetrahydropterin synthase-related" evidence="2">
    <location>
        <begin position="76"/>
        <end position="398"/>
    </location>
</feature>
<feature type="transmembrane region" description="Helical" evidence="1">
    <location>
        <begin position="102"/>
        <end position="119"/>
    </location>
</feature>
<dbReference type="AlphaFoldDB" id="A0A7C3YTJ8"/>
<proteinExistence type="predicted"/>
<evidence type="ECO:0000313" key="3">
    <source>
        <dbReference type="EMBL" id="HGE99873.1"/>
    </source>
</evidence>
<feature type="transmembrane region" description="Helical" evidence="1">
    <location>
        <begin position="188"/>
        <end position="211"/>
    </location>
</feature>
<protein>
    <recommendedName>
        <fullName evidence="2">Membrane protein 6-pyruvoyl-tetrahydropterin synthase-related domain-containing protein</fullName>
    </recommendedName>
</protein>
<feature type="transmembrane region" description="Helical" evidence="1">
    <location>
        <begin position="149"/>
        <end position="168"/>
    </location>
</feature>
<reference evidence="3" key="1">
    <citation type="journal article" date="2020" name="mSystems">
        <title>Genome- and Community-Level Interaction Insights into Carbon Utilization and Element Cycling Functions of Hydrothermarchaeota in Hydrothermal Sediment.</title>
        <authorList>
            <person name="Zhou Z."/>
            <person name="Liu Y."/>
            <person name="Xu W."/>
            <person name="Pan J."/>
            <person name="Luo Z.H."/>
            <person name="Li M."/>
        </authorList>
    </citation>
    <scope>NUCLEOTIDE SEQUENCE [LARGE SCALE GENOMIC DNA]</scope>
    <source>
        <strain evidence="3">SpSt-906</strain>
    </source>
</reference>
<keyword evidence="1" id="KW-0812">Transmembrane</keyword>
<keyword evidence="1" id="KW-0472">Membrane</keyword>
<keyword evidence="1" id="KW-1133">Transmembrane helix</keyword>
<feature type="transmembrane region" description="Helical" evidence="1">
    <location>
        <begin position="305"/>
        <end position="323"/>
    </location>
</feature>
<feature type="transmembrane region" description="Helical" evidence="1">
    <location>
        <begin position="20"/>
        <end position="37"/>
    </location>
</feature>
<feature type="transmembrane region" description="Helical" evidence="1">
    <location>
        <begin position="272"/>
        <end position="293"/>
    </location>
</feature>
<dbReference type="Pfam" id="PF10131">
    <property type="entry name" value="PTPS_related"/>
    <property type="match status" value="1"/>
</dbReference>
<feature type="transmembrane region" description="Helical" evidence="1">
    <location>
        <begin position="125"/>
        <end position="142"/>
    </location>
</feature>
<accession>A0A7C3YTJ8</accession>
<feature type="transmembrane region" description="Helical" evidence="1">
    <location>
        <begin position="218"/>
        <end position="243"/>
    </location>
</feature>
<feature type="transmembrane region" description="Helical" evidence="1">
    <location>
        <begin position="683"/>
        <end position="704"/>
    </location>
</feature>
<feature type="transmembrane region" description="Helical" evidence="1">
    <location>
        <begin position="371"/>
        <end position="389"/>
    </location>
</feature>
<gene>
    <name evidence="3" type="ORF">ENX07_07400</name>
</gene>
<comment type="caution">
    <text evidence="3">The sequence shown here is derived from an EMBL/GenBank/DDBJ whole genome shotgun (WGS) entry which is preliminary data.</text>
</comment>
<evidence type="ECO:0000256" key="1">
    <source>
        <dbReference type="SAM" id="Phobius"/>
    </source>
</evidence>
<evidence type="ECO:0000259" key="2">
    <source>
        <dbReference type="Pfam" id="PF10131"/>
    </source>
</evidence>
<name>A0A7C3YTJ8_UNCW3</name>
<dbReference type="InterPro" id="IPR018776">
    <property type="entry name" value="Membrane_prot_PTPS-rel_domain"/>
</dbReference>
<organism evidence="3">
    <name type="scientific">candidate division WOR-3 bacterium</name>
    <dbReference type="NCBI Taxonomy" id="2052148"/>
    <lineage>
        <taxon>Bacteria</taxon>
        <taxon>Bacteria division WOR-3</taxon>
    </lineage>
</organism>
<feature type="transmembrane region" description="Helical" evidence="1">
    <location>
        <begin position="339"/>
        <end position="359"/>
    </location>
</feature>
<sequence length="710" mass="81416">MRRKIKGGEGLSEEIKIKVLLFLIAFLSSIAFIYPGYPTAGDTWPHLVRTKIVSDWLKEGEFPFFSFFFYSGYPALRFYSPLFPFLTGLFATFLGIFWATKLVLFFINILSGFTFFLFLKRTGHSLYHSFFGSCVYLLIPWRMMYVGGIATYPLSLCFLFLPLSFLALENLFAKPNFRSSLLFSLSLFALIISHFIYALWSFLFLFVYFLFRRQFSSGVFLFIFFGLLFAFLQSSFFLLPFLLKFSSYSFPQNYQKLPSPNPIVLLGFRSEIGGYTGAYLGLSVIFLLVLAFISRGKERRLFKDGIAISLLLSLVLTFLPALLRKGEGLLTAGLPPQRFLFFFTFFSGIMVLSGLSFLEEKLLKFSVREKQTFFFLFSLVLIDCLPRLFPSLYSDKKELLGLREEIYELLKREKVEKLADIDIPTEGIDIFKRVCRYPAQGFIFAGLANVYGPPYHQFAPKNMLYLYPWINFLASDLGDSQTRRLSERSLKIIRLAGISHIITLPTLIGGGPEQTIVLLKEGLLWDDRFILAERKPPLAIGKYPYSSFFLCANKLKPLPRERIIPEKSFFIAEDWASLLDEVEIDHEKGSLSFIPILEGQGEEEFPGEEPVLTFAPPKIEHGAISAEVFLSKDCFLRASCSFYPEIKVLVDGKEVRVFETKDHFLAFPITRGTHQVKIISRGIATYGANYLSLFTILFSLAFLIRRKRNE</sequence>
<dbReference type="EMBL" id="DTMQ01000044">
    <property type="protein sequence ID" value="HGE99873.1"/>
    <property type="molecule type" value="Genomic_DNA"/>
</dbReference>